<evidence type="ECO:0000256" key="1">
    <source>
        <dbReference type="ARBA" id="ARBA00004635"/>
    </source>
</evidence>
<evidence type="ECO:0000256" key="4">
    <source>
        <dbReference type="ARBA" id="ARBA00023139"/>
    </source>
</evidence>
<dbReference type="EMBL" id="JAHUZB010000003">
    <property type="protein sequence ID" value="MBV7390405.1"/>
    <property type="molecule type" value="Genomic_DNA"/>
</dbReference>
<feature type="signal peptide" evidence="7">
    <location>
        <begin position="1"/>
        <end position="18"/>
    </location>
</feature>
<evidence type="ECO:0000313" key="9">
    <source>
        <dbReference type="Proteomes" id="UP000774130"/>
    </source>
</evidence>
<evidence type="ECO:0000256" key="6">
    <source>
        <dbReference type="PIRNR" id="PIRNR002854"/>
    </source>
</evidence>
<dbReference type="PANTHER" id="PTHR30429:SF1">
    <property type="entry name" value="D-METHIONINE-BINDING LIPOPROTEIN METQ-RELATED"/>
    <property type="match status" value="1"/>
</dbReference>
<protein>
    <recommendedName>
        <fullName evidence="6">Lipoprotein</fullName>
    </recommendedName>
</protein>
<keyword evidence="5 6" id="KW-0449">Lipoprotein</keyword>
<dbReference type="PIRSF" id="PIRSF002854">
    <property type="entry name" value="MetQ"/>
    <property type="match status" value="1"/>
</dbReference>
<keyword evidence="2 7" id="KW-0732">Signal</keyword>
<evidence type="ECO:0000256" key="2">
    <source>
        <dbReference type="ARBA" id="ARBA00022729"/>
    </source>
</evidence>
<dbReference type="PANTHER" id="PTHR30429">
    <property type="entry name" value="D-METHIONINE-BINDING LIPOPROTEIN METQ"/>
    <property type="match status" value="1"/>
</dbReference>
<comment type="similarity">
    <text evidence="6">Belongs to the nlpA lipoprotein family.</text>
</comment>
<organism evidence="8 9">
    <name type="scientific">Enterococcus alishanensis</name>
    <dbReference type="NCBI Taxonomy" id="1303817"/>
    <lineage>
        <taxon>Bacteria</taxon>
        <taxon>Bacillati</taxon>
        <taxon>Bacillota</taxon>
        <taxon>Bacilli</taxon>
        <taxon>Lactobacillales</taxon>
        <taxon>Enterococcaceae</taxon>
        <taxon>Enterococcus</taxon>
    </lineage>
</organism>
<gene>
    <name evidence="8" type="ORF">KUA55_06925</name>
</gene>
<evidence type="ECO:0000256" key="7">
    <source>
        <dbReference type="SAM" id="SignalP"/>
    </source>
</evidence>
<dbReference type="Pfam" id="PF03180">
    <property type="entry name" value="Lipoprotein_9"/>
    <property type="match status" value="1"/>
</dbReference>
<keyword evidence="4" id="KW-0564">Palmitate</keyword>
<dbReference type="PROSITE" id="PS51257">
    <property type="entry name" value="PROKAR_LIPOPROTEIN"/>
    <property type="match status" value="1"/>
</dbReference>
<feature type="chain" id="PRO_5046308104" description="Lipoprotein" evidence="7">
    <location>
        <begin position="19"/>
        <end position="279"/>
    </location>
</feature>
<dbReference type="InterPro" id="IPR004872">
    <property type="entry name" value="Lipoprotein_NlpA"/>
</dbReference>
<dbReference type="RefSeq" id="WP_218325473.1">
    <property type="nucleotide sequence ID" value="NZ_JAHUZB010000003.1"/>
</dbReference>
<keyword evidence="3" id="KW-0472">Membrane</keyword>
<evidence type="ECO:0000256" key="5">
    <source>
        <dbReference type="ARBA" id="ARBA00023288"/>
    </source>
</evidence>
<name>A0ABS6TBY7_9ENTE</name>
<reference evidence="8 9" key="1">
    <citation type="submission" date="2021-06" db="EMBL/GenBank/DDBJ databases">
        <title>Enterococcus alishanensis sp. nov., a novel lactic acid bacterium isolated from fresh coffee beans.</title>
        <authorList>
            <person name="Chen Y.-S."/>
        </authorList>
    </citation>
    <scope>NUCLEOTIDE SEQUENCE [LARGE SCALE GENOMIC DNA]</scope>
    <source>
        <strain evidence="8 9">ALS3</strain>
    </source>
</reference>
<comment type="subcellular location">
    <subcellularLocation>
        <location evidence="1">Membrane</location>
        <topology evidence="1">Lipid-anchor</topology>
    </subcellularLocation>
</comment>
<accession>A0ABS6TBY7</accession>
<sequence>MKAGVFKKATIFGGIALAAAVLLSGCGASKSGSDEALSTKEISVGVTAGPHEQIMENVAKLAKEDGLTIKLTTFDDYNTPNTALNDGDLNSNSYQTIQFLDQQVEDRGYDIVPAFKTIYALMGIYSNNVDSVEDIPDGAKIGVPNDPSNEYRALKLLETAGLIKLKSGLNESATKNDIAENPKNLDIQELEASQIVNQLDDLSAAVVNGNFAVNAGLSVEDDAIFGEPTEGNEYYNVFAVQKGHKDDEVVKTIKKYYQSAENVKYIEDTFKGAIVPAFE</sequence>
<evidence type="ECO:0000313" key="8">
    <source>
        <dbReference type="EMBL" id="MBV7390405.1"/>
    </source>
</evidence>
<keyword evidence="9" id="KW-1185">Reference proteome</keyword>
<evidence type="ECO:0000256" key="3">
    <source>
        <dbReference type="ARBA" id="ARBA00023136"/>
    </source>
</evidence>
<dbReference type="Proteomes" id="UP000774130">
    <property type="component" value="Unassembled WGS sequence"/>
</dbReference>
<proteinExistence type="inferred from homology"/>
<comment type="caution">
    <text evidence="8">The sequence shown here is derived from an EMBL/GenBank/DDBJ whole genome shotgun (WGS) entry which is preliminary data.</text>
</comment>